<evidence type="ECO:0000256" key="1">
    <source>
        <dbReference type="ARBA" id="ARBA00001936"/>
    </source>
</evidence>
<evidence type="ECO:0000313" key="10">
    <source>
        <dbReference type="EMBL" id="ANK63602.1"/>
    </source>
</evidence>
<dbReference type="GO" id="GO:0005829">
    <property type="term" value="C:cytosol"/>
    <property type="evidence" value="ECO:0007669"/>
    <property type="project" value="TreeGrafter"/>
</dbReference>
<dbReference type="GO" id="GO:0006164">
    <property type="term" value="P:purine nucleotide biosynthetic process"/>
    <property type="evidence" value="ECO:0007669"/>
    <property type="project" value="UniProtKB-KW"/>
</dbReference>
<dbReference type="InterPro" id="IPR003135">
    <property type="entry name" value="ATP-grasp_carboxylate-amine"/>
</dbReference>
<dbReference type="STRING" id="375175.AYR53_12275"/>
<evidence type="ECO:0000256" key="5">
    <source>
        <dbReference type="ARBA" id="ARBA00022840"/>
    </source>
</evidence>
<feature type="domain" description="ATP-grasp" evidence="9">
    <location>
        <begin position="110"/>
        <end position="296"/>
    </location>
</feature>
<dbReference type="OrthoDB" id="9804625at2"/>
<accession>A0A192H5W6</accession>
<name>A0A192H5W6_9LACO</name>
<dbReference type="SUPFAM" id="SSF56059">
    <property type="entry name" value="Glutathione synthetase ATP-binding domain-like"/>
    <property type="match status" value="1"/>
</dbReference>
<comment type="cofactor">
    <cofactor evidence="2">
        <name>Mg(2+)</name>
        <dbReference type="ChEBI" id="CHEBI:18420"/>
    </cofactor>
</comment>
<proteinExistence type="predicted"/>
<keyword evidence="4" id="KW-0658">Purine biosynthesis</keyword>
<evidence type="ECO:0000256" key="2">
    <source>
        <dbReference type="ARBA" id="ARBA00001946"/>
    </source>
</evidence>
<dbReference type="InterPro" id="IPR011761">
    <property type="entry name" value="ATP-grasp"/>
</dbReference>
<dbReference type="GO" id="GO:0046872">
    <property type="term" value="F:metal ion binding"/>
    <property type="evidence" value="ECO:0007669"/>
    <property type="project" value="InterPro"/>
</dbReference>
<dbReference type="Gene3D" id="3.30.470.20">
    <property type="entry name" value="ATP-grasp fold, B domain"/>
    <property type="match status" value="1"/>
</dbReference>
<dbReference type="Pfam" id="PF22660">
    <property type="entry name" value="RS_preATP-grasp-like"/>
    <property type="match status" value="1"/>
</dbReference>
<evidence type="ECO:0000256" key="8">
    <source>
        <dbReference type="PROSITE-ProRule" id="PRU00409"/>
    </source>
</evidence>
<dbReference type="GO" id="GO:0005524">
    <property type="term" value="F:ATP binding"/>
    <property type="evidence" value="ECO:0007669"/>
    <property type="project" value="UniProtKB-UniRule"/>
</dbReference>
<dbReference type="PANTHER" id="PTHR11609">
    <property type="entry name" value="PURINE BIOSYNTHESIS PROTEIN 6/7, PUR6/7"/>
    <property type="match status" value="1"/>
</dbReference>
<sequence>MESTIYPGSTIGIIGGGANSKLLALTAKKMGFRVGILTDKMNSPAASVADFTEVGDMSDVTNLQKLAQFCEVLTYEYENTDTTALDLLQNVYLPQKTDILSIMQDRQLEKVFLDEHNINIAPYATIVGLDDVYAAVDSIGYPCVLKPVQRGIGSQFQRVIYNEDDIAKSADYLTTGTYILESWVPFERELSVMVAKDAQQNIVTLPVCENVYHGRHLFESITPARIDAATTVEVERIAKTLAQSITYVGVFGVEFFLTASGTLYVKRIVPCPHTSGNIFNEATQVSQYELHIRAICNWPLPVPQLVSPAVSVTIPERLLKATYTQVMIKPNWHFYYYLANGSQAESRVGHVTILTQDLKQTLEAIYDTEIWN</sequence>
<dbReference type="Pfam" id="PF02222">
    <property type="entry name" value="ATP-grasp"/>
    <property type="match status" value="1"/>
</dbReference>
<dbReference type="AlphaFoldDB" id="A0A192H5W6"/>
<organism evidence="10 11">
    <name type="scientific">Loigolactobacillus backii</name>
    <dbReference type="NCBI Taxonomy" id="375175"/>
    <lineage>
        <taxon>Bacteria</taxon>
        <taxon>Bacillati</taxon>
        <taxon>Bacillota</taxon>
        <taxon>Bacilli</taxon>
        <taxon>Lactobacillales</taxon>
        <taxon>Lactobacillaceae</taxon>
        <taxon>Loigolactobacillus</taxon>
    </lineage>
</organism>
<evidence type="ECO:0000259" key="9">
    <source>
        <dbReference type="PROSITE" id="PS50975"/>
    </source>
</evidence>
<dbReference type="Proteomes" id="UP000078582">
    <property type="component" value="Chromosome"/>
</dbReference>
<keyword evidence="11" id="KW-1185">Reference proteome</keyword>
<comment type="pathway">
    <text evidence="7">Purine metabolism.</text>
</comment>
<evidence type="ECO:0000313" key="11">
    <source>
        <dbReference type="Proteomes" id="UP000078582"/>
    </source>
</evidence>
<evidence type="ECO:0000256" key="3">
    <source>
        <dbReference type="ARBA" id="ARBA00022741"/>
    </source>
</evidence>
<keyword evidence="3 8" id="KW-0547">Nucleotide-binding</keyword>
<dbReference type="PROSITE" id="PS50975">
    <property type="entry name" value="ATP_GRASP"/>
    <property type="match status" value="1"/>
</dbReference>
<dbReference type="Gene3D" id="3.30.1490.20">
    <property type="entry name" value="ATP-grasp fold, A domain"/>
    <property type="match status" value="1"/>
</dbReference>
<protein>
    <submittedName>
        <fullName evidence="10">Phosphoribosylaminoimidazole carboxylase</fullName>
    </submittedName>
</protein>
<dbReference type="InterPro" id="IPR016185">
    <property type="entry name" value="PreATP-grasp_dom_sf"/>
</dbReference>
<dbReference type="EMBL" id="CP014873">
    <property type="protein sequence ID" value="ANK63602.1"/>
    <property type="molecule type" value="Genomic_DNA"/>
</dbReference>
<dbReference type="PANTHER" id="PTHR11609:SF5">
    <property type="entry name" value="PHOSPHORIBOSYLAMINOIMIDAZOLE CARBOXYLASE"/>
    <property type="match status" value="1"/>
</dbReference>
<dbReference type="Gene3D" id="3.40.50.20">
    <property type="match status" value="1"/>
</dbReference>
<comment type="cofactor">
    <cofactor evidence="1">
        <name>Mn(2+)</name>
        <dbReference type="ChEBI" id="CHEBI:29035"/>
    </cofactor>
</comment>
<gene>
    <name evidence="10" type="ORF">AYR53_12275</name>
</gene>
<keyword evidence="6" id="KW-0464">Manganese</keyword>
<dbReference type="InterPro" id="IPR054350">
    <property type="entry name" value="PurT/PurK_preATP-grasp"/>
</dbReference>
<reference evidence="10 11" key="1">
    <citation type="submission" date="2016-03" db="EMBL/GenBank/DDBJ databases">
        <title>Pediococcus and Lactobacillus from brewery environment - whole genome sequencing and assembly.</title>
        <authorList>
            <person name="Behr J."/>
            <person name="Geissler A.J."/>
            <person name="Vogel R.F."/>
        </authorList>
    </citation>
    <scope>NUCLEOTIDE SEQUENCE [LARGE SCALE GENOMIC DNA]</scope>
    <source>
        <strain evidence="10 11">TMW 1.1989</strain>
    </source>
</reference>
<evidence type="ECO:0000256" key="6">
    <source>
        <dbReference type="ARBA" id="ARBA00023211"/>
    </source>
</evidence>
<evidence type="ECO:0000256" key="4">
    <source>
        <dbReference type="ARBA" id="ARBA00022755"/>
    </source>
</evidence>
<dbReference type="SUPFAM" id="SSF52440">
    <property type="entry name" value="PreATP-grasp domain"/>
    <property type="match status" value="1"/>
</dbReference>
<keyword evidence="5 8" id="KW-0067">ATP-binding</keyword>
<evidence type="ECO:0000256" key="7">
    <source>
        <dbReference type="ARBA" id="ARBA00025704"/>
    </source>
</evidence>
<dbReference type="InterPro" id="IPR013815">
    <property type="entry name" value="ATP_grasp_subdomain_1"/>
</dbReference>